<keyword evidence="2" id="KW-0443">Lipid metabolism</keyword>
<reference evidence="6 7" key="1">
    <citation type="journal article" date="2007" name="Nature">
        <title>Genome of the marsupial Monodelphis domestica reveals innovation in non-coding sequences.</title>
        <authorList>
            <person name="Mikkelsen T.S."/>
            <person name="Wakefield M.J."/>
            <person name="Aken B."/>
            <person name="Amemiya C.T."/>
            <person name="Chang J.L."/>
            <person name="Duke S."/>
            <person name="Garber M."/>
            <person name="Gentles A.J."/>
            <person name="Goodstadt L."/>
            <person name="Heger A."/>
            <person name="Jurka J."/>
            <person name="Kamal M."/>
            <person name="Mauceli E."/>
            <person name="Searle S.M."/>
            <person name="Sharpe T."/>
            <person name="Baker M.L."/>
            <person name="Batzer M.A."/>
            <person name="Benos P.V."/>
            <person name="Belov K."/>
            <person name="Clamp M."/>
            <person name="Cook A."/>
            <person name="Cuff J."/>
            <person name="Das R."/>
            <person name="Davidow L."/>
            <person name="Deakin J.E."/>
            <person name="Fazzari M.J."/>
            <person name="Glass J.L."/>
            <person name="Grabherr M."/>
            <person name="Greally J.M."/>
            <person name="Gu W."/>
            <person name="Hore T.A."/>
            <person name="Huttley G.A."/>
            <person name="Kleber M."/>
            <person name="Jirtle R.L."/>
            <person name="Koina E."/>
            <person name="Lee J.T."/>
            <person name="Mahony S."/>
            <person name="Marra M.A."/>
            <person name="Miller R.D."/>
            <person name="Nicholls R.D."/>
            <person name="Oda M."/>
            <person name="Papenfuss A.T."/>
            <person name="Parra Z.E."/>
            <person name="Pollock D.D."/>
            <person name="Ray D.A."/>
            <person name="Schein J.E."/>
            <person name="Speed T.P."/>
            <person name="Thompson K."/>
            <person name="VandeBerg J.L."/>
            <person name="Wade C.M."/>
            <person name="Walker J.A."/>
            <person name="Waters P.D."/>
            <person name="Webber C."/>
            <person name="Weidman J.R."/>
            <person name="Xie X."/>
            <person name="Zody M.C."/>
            <person name="Baldwin J."/>
            <person name="Abdouelleil A."/>
            <person name="Abdulkadir J."/>
            <person name="Abebe A."/>
            <person name="Abera B."/>
            <person name="Abreu J."/>
            <person name="Acer S.C."/>
            <person name="Aftuck L."/>
            <person name="Alexander A."/>
            <person name="An P."/>
            <person name="Anderson E."/>
            <person name="Anderson S."/>
            <person name="Arachi H."/>
            <person name="Azer M."/>
            <person name="Bachantsang P."/>
            <person name="Barry A."/>
            <person name="Bayul T."/>
            <person name="Berlin A."/>
            <person name="Bessette D."/>
            <person name="Bloom T."/>
            <person name="Bloom T."/>
            <person name="Boguslavskiy L."/>
            <person name="Bonnet C."/>
            <person name="Boukhgalter B."/>
            <person name="Bourzgui I."/>
            <person name="Brown A."/>
            <person name="Cahill P."/>
            <person name="Channer S."/>
            <person name="Cheshatsang Y."/>
            <person name="Chuda L."/>
            <person name="Citroen M."/>
            <person name="Collymore A."/>
            <person name="Cooke P."/>
            <person name="Costello M."/>
            <person name="D'Aco K."/>
            <person name="Daza R."/>
            <person name="De Haan G."/>
            <person name="DeGray S."/>
            <person name="DeMaso C."/>
            <person name="Dhargay N."/>
            <person name="Dooley K."/>
            <person name="Dooley E."/>
            <person name="Doricent M."/>
            <person name="Dorje P."/>
            <person name="Dorjee K."/>
            <person name="Dupes A."/>
            <person name="Elong R."/>
            <person name="Falk J."/>
            <person name="Farina A."/>
            <person name="Faro S."/>
            <person name="Ferguson D."/>
            <person name="Fisher S."/>
            <person name="Foley C.D."/>
            <person name="Franke A."/>
            <person name="Friedrich D."/>
            <person name="Gadbois L."/>
            <person name="Gearin G."/>
            <person name="Gearin C.R."/>
            <person name="Giannoukos G."/>
            <person name="Goode T."/>
            <person name="Graham J."/>
            <person name="Grandbois E."/>
            <person name="Grewal S."/>
            <person name="Gyaltsen K."/>
            <person name="Hafez N."/>
            <person name="Hagos B."/>
            <person name="Hall J."/>
            <person name="Henson C."/>
            <person name="Hollinger A."/>
            <person name="Honan T."/>
            <person name="Huard M.D."/>
            <person name="Hughes L."/>
            <person name="Hurhula B."/>
            <person name="Husby M.E."/>
            <person name="Kamat A."/>
            <person name="Kanga B."/>
            <person name="Kashin S."/>
            <person name="Khazanovich D."/>
            <person name="Kisner P."/>
            <person name="Lance K."/>
            <person name="Lara M."/>
            <person name="Lee W."/>
            <person name="Lennon N."/>
            <person name="Letendre F."/>
            <person name="LeVine R."/>
            <person name="Lipovsky A."/>
            <person name="Liu X."/>
            <person name="Liu J."/>
            <person name="Liu S."/>
            <person name="Lokyitsang T."/>
            <person name="Lokyitsang Y."/>
            <person name="Lubonja R."/>
            <person name="Lui A."/>
            <person name="MacDonald P."/>
            <person name="Magnisalis V."/>
            <person name="Maru K."/>
            <person name="Matthews C."/>
            <person name="McCusker W."/>
            <person name="McDonough S."/>
            <person name="Mehta T."/>
            <person name="Meldrim J."/>
            <person name="Meneus L."/>
            <person name="Mihai O."/>
            <person name="Mihalev A."/>
            <person name="Mihova T."/>
            <person name="Mittelman R."/>
            <person name="Mlenga V."/>
            <person name="Montmayeur A."/>
            <person name="Mulrain L."/>
            <person name="Navidi A."/>
            <person name="Naylor J."/>
            <person name="Negash T."/>
            <person name="Nguyen T."/>
            <person name="Nguyen N."/>
            <person name="Nicol R."/>
            <person name="Norbu C."/>
            <person name="Norbu N."/>
            <person name="Novod N."/>
            <person name="O'Neill B."/>
            <person name="Osman S."/>
            <person name="Markiewicz E."/>
            <person name="Oyono O.L."/>
            <person name="Patti C."/>
            <person name="Phunkhang P."/>
            <person name="Pierre F."/>
            <person name="Priest M."/>
            <person name="Raghuraman S."/>
            <person name="Rege F."/>
            <person name="Reyes R."/>
            <person name="Rise C."/>
            <person name="Rogov P."/>
            <person name="Ross K."/>
            <person name="Ryan E."/>
            <person name="Settipalli S."/>
            <person name="Shea T."/>
            <person name="Sherpa N."/>
            <person name="Shi L."/>
            <person name="Shih D."/>
            <person name="Sparrow T."/>
            <person name="Spaulding J."/>
            <person name="Stalker J."/>
            <person name="Stange-Thomann N."/>
            <person name="Stavropoulos S."/>
            <person name="Stone C."/>
            <person name="Strader C."/>
            <person name="Tesfaye S."/>
            <person name="Thomson T."/>
            <person name="Thoulutsang Y."/>
            <person name="Thoulutsang D."/>
            <person name="Topham K."/>
            <person name="Topping I."/>
            <person name="Tsamla T."/>
            <person name="Vassiliev H."/>
            <person name="Vo A."/>
            <person name="Wangchuk T."/>
            <person name="Wangdi T."/>
            <person name="Weiand M."/>
            <person name="Wilkinson J."/>
            <person name="Wilson A."/>
            <person name="Yadav S."/>
            <person name="Young G."/>
            <person name="Yu Q."/>
            <person name="Zembek L."/>
            <person name="Zhong D."/>
            <person name="Zimmer A."/>
            <person name="Zwirko Z."/>
            <person name="Jaffe D.B."/>
            <person name="Alvarez P."/>
            <person name="Brockman W."/>
            <person name="Butler J."/>
            <person name="Chin C."/>
            <person name="Gnerre S."/>
            <person name="MacCallum I."/>
            <person name="Graves J.A."/>
            <person name="Ponting C.P."/>
            <person name="Breen M."/>
            <person name="Samollow P.B."/>
            <person name="Lander E.S."/>
            <person name="Lindblad-Toh K."/>
        </authorList>
    </citation>
    <scope>NUCLEOTIDE SEQUENCE [LARGE SCALE GENOMIC DNA]</scope>
</reference>
<evidence type="ECO:0000256" key="1">
    <source>
        <dbReference type="ARBA" id="ARBA00006538"/>
    </source>
</evidence>
<feature type="active site" description="Charge relay system" evidence="3">
    <location>
        <position position="292"/>
    </location>
</feature>
<dbReference type="Proteomes" id="UP000002280">
    <property type="component" value="Chromosome 1"/>
</dbReference>
<dbReference type="Gene3D" id="3.40.50.1820">
    <property type="entry name" value="alpha/beta hydrolase"/>
    <property type="match status" value="1"/>
</dbReference>
<dbReference type="Pfam" id="PF08840">
    <property type="entry name" value="BAAT_C"/>
    <property type="match status" value="1"/>
</dbReference>
<reference evidence="6" key="3">
    <citation type="submission" date="2025-09" db="UniProtKB">
        <authorList>
            <consortium name="Ensembl"/>
        </authorList>
    </citation>
    <scope>IDENTIFICATION</scope>
</reference>
<keyword evidence="7" id="KW-1185">Reference proteome</keyword>
<dbReference type="InterPro" id="IPR006862">
    <property type="entry name" value="Thio_Ohase/aa_AcTrfase"/>
</dbReference>
<dbReference type="FunFam" id="3.40.50.1820:FF:000024">
    <property type="entry name" value="acyl-coenzyme A thioesterase 4"/>
    <property type="match status" value="1"/>
</dbReference>
<feature type="domain" description="Acyl-CoA thioester hydrolase/bile acid-CoA amino acid N-acetyltransferase" evidence="4">
    <location>
        <begin position="76"/>
        <end position="201"/>
    </location>
</feature>
<organism evidence="6 7">
    <name type="scientific">Monodelphis domestica</name>
    <name type="common">Gray short-tailed opossum</name>
    <dbReference type="NCBI Taxonomy" id="13616"/>
    <lineage>
        <taxon>Eukaryota</taxon>
        <taxon>Metazoa</taxon>
        <taxon>Chordata</taxon>
        <taxon>Craniata</taxon>
        <taxon>Vertebrata</taxon>
        <taxon>Euteleostomi</taxon>
        <taxon>Mammalia</taxon>
        <taxon>Metatheria</taxon>
        <taxon>Didelphimorphia</taxon>
        <taxon>Didelphidae</taxon>
        <taxon>Monodelphis</taxon>
    </lineage>
</organism>
<dbReference type="InterPro" id="IPR016662">
    <property type="entry name" value="Acyl-CoA_thioEstase_long-chain"/>
</dbReference>
<feature type="active site" description="Charge relay system" evidence="3">
    <location>
        <position position="386"/>
    </location>
</feature>
<dbReference type="SUPFAM" id="SSF53474">
    <property type="entry name" value="alpha/beta-Hydrolases"/>
    <property type="match status" value="1"/>
</dbReference>
<dbReference type="Gene3D" id="2.60.40.2240">
    <property type="entry name" value="Acyl-CoA thioester hydrolase/BAAT N-terminal domain"/>
    <property type="match status" value="1"/>
</dbReference>
<dbReference type="InterPro" id="IPR029058">
    <property type="entry name" value="AB_hydrolase_fold"/>
</dbReference>
<dbReference type="Ensembl" id="ENSMODT00000071119.1">
    <property type="protein sequence ID" value="ENSMODP00000050473.1"/>
    <property type="gene ID" value="ENSMODG00000006686.4"/>
</dbReference>
<dbReference type="AlphaFoldDB" id="A0A5F8GS48"/>
<dbReference type="InterPro" id="IPR042490">
    <property type="entry name" value="Thio_Ohase/BAAT_N"/>
</dbReference>
<dbReference type="InterPro" id="IPR014940">
    <property type="entry name" value="BAAT_C"/>
</dbReference>
<dbReference type="Pfam" id="PF04775">
    <property type="entry name" value="Bile_Hydr_Trans"/>
    <property type="match status" value="1"/>
</dbReference>
<evidence type="ECO:0000259" key="5">
    <source>
        <dbReference type="Pfam" id="PF08840"/>
    </source>
</evidence>
<dbReference type="PANTHER" id="PTHR10824">
    <property type="entry name" value="ACYL-COENZYME A THIOESTERASE-RELATED"/>
    <property type="match status" value="1"/>
</dbReference>
<dbReference type="GO" id="GO:0016790">
    <property type="term" value="F:thiolester hydrolase activity"/>
    <property type="evidence" value="ECO:0007669"/>
    <property type="project" value="InterPro"/>
</dbReference>
<name>A0A5F8GS48_MONDO</name>
<keyword evidence="2" id="KW-0276">Fatty acid metabolism</keyword>
<feature type="active site" description="Charge relay system" evidence="3">
    <location>
        <position position="420"/>
    </location>
</feature>
<dbReference type="InParanoid" id="A0A5F8GS48"/>
<dbReference type="GO" id="GO:0006631">
    <property type="term" value="P:fatty acid metabolic process"/>
    <property type="evidence" value="ECO:0007669"/>
    <property type="project" value="UniProtKB-KW"/>
</dbReference>
<evidence type="ECO:0000256" key="3">
    <source>
        <dbReference type="PIRSR" id="PIRSR016521-1"/>
    </source>
</evidence>
<proteinExistence type="inferred from homology"/>
<evidence type="ECO:0000313" key="6">
    <source>
        <dbReference type="Ensembl" id="ENSMODP00000050473.1"/>
    </source>
</evidence>
<dbReference type="Bgee" id="ENSMODG00000006686">
    <property type="expression patterns" value="Expressed in liver and 19 other cell types or tissues"/>
</dbReference>
<accession>A0A5F8GS48</accession>
<dbReference type="FunFam" id="2.60.40.2240:FF:000001">
    <property type="entry name" value="acyl-coenzyme A thioesterase 4"/>
    <property type="match status" value="1"/>
</dbReference>
<feature type="domain" description="BAAT/Acyl-CoA thioester hydrolase C-terminal" evidence="5">
    <location>
        <begin position="263"/>
        <end position="471"/>
    </location>
</feature>
<dbReference type="GeneTree" id="ENSGT01010000222336"/>
<evidence type="ECO:0000259" key="4">
    <source>
        <dbReference type="Pfam" id="PF04775"/>
    </source>
</evidence>
<dbReference type="GO" id="GO:0006637">
    <property type="term" value="P:acyl-CoA metabolic process"/>
    <property type="evidence" value="ECO:0007669"/>
    <property type="project" value="InterPro"/>
</dbReference>
<protein>
    <submittedName>
        <fullName evidence="6">Acyl-coenzyme A thioesterase 6-like</fullName>
    </submittedName>
</protein>
<gene>
    <name evidence="6" type="primary">LOC100024487</name>
</gene>
<dbReference type="PANTHER" id="PTHR10824:SF17">
    <property type="entry name" value="ACYL-COENZYME A THIOESTERASE 6"/>
    <property type="match status" value="1"/>
</dbReference>
<comment type="similarity">
    <text evidence="1">Belongs to the C/M/P thioester hydrolase family.</text>
</comment>
<evidence type="ECO:0000256" key="2">
    <source>
        <dbReference type="ARBA" id="ARBA00022832"/>
    </source>
</evidence>
<reference evidence="6" key="2">
    <citation type="submission" date="2025-08" db="UniProtKB">
        <authorList>
            <consortium name="Ensembl"/>
        </authorList>
    </citation>
    <scope>IDENTIFICATION</scope>
</reference>
<dbReference type="PIRSF" id="PIRSF016521">
    <property type="entry name" value="Acyl-CoA_hydro"/>
    <property type="match status" value="1"/>
</dbReference>
<sequence>MSLIRIPRLLGKGFSGVTKFPPPSSLYNWVSEGCSQLINSGKSFTSCSSLWLPAKRAASSMAVTLNLTPGPSSQWDEPVAISVHGLAPTQQVTLRACLRDEKGELFESSAHYQADEGGQLDLEKAPALGGSYSGVEPMGLFWALQPQKPYWRLVKRNVETPFRVDLEVYEGHDPQPTKLLAQVAHERSFLGPGVRRIPVREGSVRGTLFLPPGTGPFPGIIDLYGSGGGLCEYRASLLAGHDFAVLALAYFRFEDLPEELNDIHLEYFEEALDYMLKHPEVKGPGIGLLGFSKGGDLCLSMGSFLKGITATVLINGCVANTMTPLHYKEMTLPDLGNDLERLKVTESGLVDLTDFWNNPLEKPNCQSLIPIEKAQGPFLFIVGQDDHNWKSEAYACIASEQLQSHGKEKPQIICYPKTGHCIEPPYFPPCLISVHGMVGRAVFWGGESKAHFMAQVEIWEQIQTFFQRYLKSKESTFHNKM</sequence>
<dbReference type="FunCoup" id="A0A5F8GS48">
    <property type="interactions" value="394"/>
</dbReference>
<evidence type="ECO:0000313" key="7">
    <source>
        <dbReference type="Proteomes" id="UP000002280"/>
    </source>
</evidence>